<accession>E6UI71</accession>
<dbReference type="AlphaFoldDB" id="E6UI71"/>
<name>E6UI71_RUMA7</name>
<dbReference type="KEGG" id="ral:Rumal_0792"/>
<sequence>MLWTVIIILSIIVFALIFMRAYPVFGGRPTQADREDYAERSEGYFDGKHFNYPSEWVLKGVSADNRVSSKEISPKDELPVMTPDFAKESEGDMVITWLGHSSSLIQMNGKNILVDPVFSKRSSPVQWTGPARFTEPSVTIDDLPDIDAVLITHDHYDHLDMDTIKALECKTAHYIVPLGIDKHITRWIDDDIKVTNLAWWESFALDGLEIHCTPANHKSGRALDNQQTTLFCSWVLKDKYHQILESSDTGYGAHFEEIHKRFGDFDLFMPDCGQYSINWHYWHMFPEESALAAETLHTKSVMPIHWGAFVLSDHGWDDSPERLTAACEKKNIEVITPKLCETMSLNDSESFHERWWRDYE</sequence>
<organism evidence="2 3">
    <name type="scientific">Ruminococcus albus (strain ATCC 27210 / DSM 20455 / JCM 14654 / NCDO 2250 / 7)</name>
    <dbReference type="NCBI Taxonomy" id="697329"/>
    <lineage>
        <taxon>Bacteria</taxon>
        <taxon>Bacillati</taxon>
        <taxon>Bacillota</taxon>
        <taxon>Clostridia</taxon>
        <taxon>Eubacteriales</taxon>
        <taxon>Oscillospiraceae</taxon>
        <taxon>Ruminococcus</taxon>
    </lineage>
</organism>
<dbReference type="SUPFAM" id="SSF56281">
    <property type="entry name" value="Metallo-hydrolase/oxidoreductase"/>
    <property type="match status" value="1"/>
</dbReference>
<dbReference type="GO" id="GO:0005737">
    <property type="term" value="C:cytoplasm"/>
    <property type="evidence" value="ECO:0007669"/>
    <property type="project" value="TreeGrafter"/>
</dbReference>
<dbReference type="Proteomes" id="UP000006919">
    <property type="component" value="Chromosome"/>
</dbReference>
<dbReference type="InterPro" id="IPR036866">
    <property type="entry name" value="RibonucZ/Hydroxyglut_hydro"/>
</dbReference>
<dbReference type="EMBL" id="CP002403">
    <property type="protein sequence ID" value="ADU21324.1"/>
    <property type="molecule type" value="Genomic_DNA"/>
</dbReference>
<protein>
    <recommendedName>
        <fullName evidence="1">Metallo-beta-lactamase domain-containing protein</fullName>
    </recommendedName>
</protein>
<evidence type="ECO:0000313" key="2">
    <source>
        <dbReference type="EMBL" id="ADU21324.1"/>
    </source>
</evidence>
<dbReference type="RefSeq" id="WP_013497506.1">
    <property type="nucleotide sequence ID" value="NC_014833.1"/>
</dbReference>
<reference evidence="2 3" key="1">
    <citation type="journal article" date="2011" name="J. Bacteriol.">
        <title>Complete genome of the cellulolytic ruminal bacterium Ruminococcus albus 7.</title>
        <authorList>
            <person name="Suen G."/>
            <person name="Stevenson D.M."/>
            <person name="Bruce D.C."/>
            <person name="Chertkov O."/>
            <person name="Copeland A."/>
            <person name="Cheng J.F."/>
            <person name="Detter C."/>
            <person name="Detter J.C."/>
            <person name="Goodwin L.A."/>
            <person name="Han C.S."/>
            <person name="Hauser L.J."/>
            <person name="Ivanova N.N."/>
            <person name="Kyrpides N.C."/>
            <person name="Land M.L."/>
            <person name="Lapidus A."/>
            <person name="Lucas S."/>
            <person name="Ovchinnikova G."/>
            <person name="Pitluck S."/>
            <person name="Tapia R."/>
            <person name="Woyke T."/>
            <person name="Boyum J."/>
            <person name="Mead D."/>
            <person name="Weimer P.J."/>
        </authorList>
    </citation>
    <scope>NUCLEOTIDE SEQUENCE [LARGE SCALE GENOMIC DNA]</scope>
    <source>
        <strain evidence="3">ATCC 27210 / DSM 20455 / JCM 14654 / NCDO 2250 / 7</strain>
    </source>
</reference>
<dbReference type="PANTHER" id="PTHR15032:SF4">
    <property type="entry name" value="N-ACYL-PHOSPHATIDYLETHANOLAMINE-HYDROLYZING PHOSPHOLIPASE D"/>
    <property type="match status" value="1"/>
</dbReference>
<dbReference type="PANTHER" id="PTHR15032">
    <property type="entry name" value="N-ACYL-PHOSPHATIDYLETHANOLAMINE-HYDROLYZING PHOSPHOLIPASE D"/>
    <property type="match status" value="1"/>
</dbReference>
<gene>
    <name evidence="2" type="ordered locus">Rumal_0792</name>
</gene>
<dbReference type="InterPro" id="IPR001279">
    <property type="entry name" value="Metallo-B-lactamas"/>
</dbReference>
<dbReference type="HOGENOM" id="CLU_020884_0_2_9"/>
<evidence type="ECO:0000313" key="3">
    <source>
        <dbReference type="Proteomes" id="UP000006919"/>
    </source>
</evidence>
<dbReference type="Pfam" id="PF12706">
    <property type="entry name" value="Lactamase_B_2"/>
    <property type="match status" value="1"/>
</dbReference>
<evidence type="ECO:0000259" key="1">
    <source>
        <dbReference type="Pfam" id="PF12706"/>
    </source>
</evidence>
<proteinExistence type="predicted"/>
<dbReference type="Gene3D" id="3.60.15.10">
    <property type="entry name" value="Ribonuclease Z/Hydroxyacylglutathione hydrolase-like"/>
    <property type="match status" value="1"/>
</dbReference>
<dbReference type="STRING" id="697329.Rumal_0792"/>
<feature type="domain" description="Metallo-beta-lactamase" evidence="1">
    <location>
        <begin position="111"/>
        <end position="306"/>
    </location>
</feature>
<dbReference type="eggNOG" id="COG2220">
    <property type="taxonomic scope" value="Bacteria"/>
</dbReference>